<dbReference type="Pfam" id="PF00847">
    <property type="entry name" value="AP2"/>
    <property type="match status" value="1"/>
</dbReference>
<evidence type="ECO:0000256" key="2">
    <source>
        <dbReference type="ARBA" id="ARBA00023015"/>
    </source>
</evidence>
<evidence type="ECO:0000256" key="3">
    <source>
        <dbReference type="ARBA" id="ARBA00023125"/>
    </source>
</evidence>
<dbReference type="SMART" id="SM00380">
    <property type="entry name" value="AP2"/>
    <property type="match status" value="1"/>
</dbReference>
<comment type="caution">
    <text evidence="9">The sequence shown here is derived from an EMBL/GenBank/DDBJ whole genome shotgun (WGS) entry which is preliminary data.</text>
</comment>
<dbReference type="PANTHER" id="PTHR31194">
    <property type="entry name" value="SHN SHINE , DNA BINDING / TRANSCRIPTION FACTOR"/>
    <property type="match status" value="1"/>
</dbReference>
<keyword evidence="10" id="KW-1185">Reference proteome</keyword>
<feature type="compositionally biased region" description="Low complexity" evidence="7">
    <location>
        <begin position="208"/>
        <end position="226"/>
    </location>
</feature>
<feature type="region of interest" description="Disordered" evidence="7">
    <location>
        <begin position="1"/>
        <end position="30"/>
    </location>
</feature>
<evidence type="ECO:0000256" key="1">
    <source>
        <dbReference type="ARBA" id="ARBA00004123"/>
    </source>
</evidence>
<dbReference type="STRING" id="56857.A0A200QUR1"/>
<dbReference type="GO" id="GO:0005634">
    <property type="term" value="C:nucleus"/>
    <property type="evidence" value="ECO:0007669"/>
    <property type="project" value="UniProtKB-SubCell"/>
</dbReference>
<comment type="similarity">
    <text evidence="6">Belongs to the AP2/ERF transcription factor family. ERF subfamily.</text>
</comment>
<proteinExistence type="inferred from homology"/>
<dbReference type="EMBL" id="MVGT01001064">
    <property type="protein sequence ID" value="OVA14174.1"/>
    <property type="molecule type" value="Genomic_DNA"/>
</dbReference>
<dbReference type="InterPro" id="IPR016177">
    <property type="entry name" value="DNA-bd_dom_sf"/>
</dbReference>
<dbReference type="GO" id="GO:0003677">
    <property type="term" value="F:DNA binding"/>
    <property type="evidence" value="ECO:0007669"/>
    <property type="project" value="UniProtKB-KW"/>
</dbReference>
<feature type="region of interest" description="Disordered" evidence="7">
    <location>
        <begin position="192"/>
        <end position="231"/>
    </location>
</feature>
<keyword evidence="5" id="KW-0539">Nucleus</keyword>
<evidence type="ECO:0000256" key="7">
    <source>
        <dbReference type="SAM" id="MobiDB-lite"/>
    </source>
</evidence>
<keyword evidence="2" id="KW-0805">Transcription regulation</keyword>
<accession>A0A200QUR1</accession>
<evidence type="ECO:0000256" key="6">
    <source>
        <dbReference type="ARBA" id="ARBA00024343"/>
    </source>
</evidence>
<organism evidence="9 10">
    <name type="scientific">Macleaya cordata</name>
    <name type="common">Five-seeded plume-poppy</name>
    <name type="synonym">Bocconia cordata</name>
    <dbReference type="NCBI Taxonomy" id="56857"/>
    <lineage>
        <taxon>Eukaryota</taxon>
        <taxon>Viridiplantae</taxon>
        <taxon>Streptophyta</taxon>
        <taxon>Embryophyta</taxon>
        <taxon>Tracheophyta</taxon>
        <taxon>Spermatophyta</taxon>
        <taxon>Magnoliopsida</taxon>
        <taxon>Ranunculales</taxon>
        <taxon>Papaveraceae</taxon>
        <taxon>Papaveroideae</taxon>
        <taxon>Macleaya</taxon>
    </lineage>
</organism>
<keyword evidence="4" id="KW-0804">Transcription</keyword>
<dbReference type="InParanoid" id="A0A200QUR1"/>
<evidence type="ECO:0000256" key="4">
    <source>
        <dbReference type="ARBA" id="ARBA00023163"/>
    </source>
</evidence>
<dbReference type="OMA" id="ASPYNGC"/>
<feature type="domain" description="AP2/ERF" evidence="8">
    <location>
        <begin position="37"/>
        <end position="94"/>
    </location>
</feature>
<evidence type="ECO:0000313" key="10">
    <source>
        <dbReference type="Proteomes" id="UP000195402"/>
    </source>
</evidence>
<feature type="compositionally biased region" description="Polar residues" evidence="7">
    <location>
        <begin position="271"/>
        <end position="282"/>
    </location>
</feature>
<name>A0A200QUR1_MACCD</name>
<dbReference type="AlphaFoldDB" id="A0A200QUR1"/>
<feature type="region of interest" description="Disordered" evidence="7">
    <location>
        <begin position="267"/>
        <end position="286"/>
    </location>
</feature>
<reference evidence="9 10" key="1">
    <citation type="journal article" date="2017" name="Mol. Plant">
        <title>The Genome of Medicinal Plant Macleaya cordata Provides New Insights into Benzylisoquinoline Alkaloids Metabolism.</title>
        <authorList>
            <person name="Liu X."/>
            <person name="Liu Y."/>
            <person name="Huang P."/>
            <person name="Ma Y."/>
            <person name="Qing Z."/>
            <person name="Tang Q."/>
            <person name="Cao H."/>
            <person name="Cheng P."/>
            <person name="Zheng Y."/>
            <person name="Yuan Z."/>
            <person name="Zhou Y."/>
            <person name="Liu J."/>
            <person name="Tang Z."/>
            <person name="Zhuo Y."/>
            <person name="Zhang Y."/>
            <person name="Yu L."/>
            <person name="Huang J."/>
            <person name="Yang P."/>
            <person name="Peng Q."/>
            <person name="Zhang J."/>
            <person name="Jiang W."/>
            <person name="Zhang Z."/>
            <person name="Lin K."/>
            <person name="Ro D.K."/>
            <person name="Chen X."/>
            <person name="Xiong X."/>
            <person name="Shang Y."/>
            <person name="Huang S."/>
            <person name="Zeng J."/>
        </authorList>
    </citation>
    <scope>NUCLEOTIDE SEQUENCE [LARGE SCALE GENOMIC DNA]</scope>
    <source>
        <strain evidence="10">cv. BLH2017</strain>
        <tissue evidence="9">Root</tissue>
    </source>
</reference>
<dbReference type="InterPro" id="IPR001471">
    <property type="entry name" value="AP2/ERF_dom"/>
</dbReference>
<sequence>MERSTTITTTTTSSATTTTTTTTTISTPPPKTSTIRRFIGVRQRPSGRWVAEIKDSSQHVRLWLGTFDTPEEAARAYDEAARVLRGENARTNFAAPITNPSSTQLMDGLSMESLDGRYGLNFSSLKAKLSKNLQSIMARTADNRSAKKTRVSDQFTFASIFQFRNHQSPTPLVDMKSSNISKAVKPSIIVPHAVDHDDHEPTTAARYSTWDSSSSSLSDSSNAGSSECVRWRQNGGYDSDGYLSDQQQQQQQQQGLFVDQMMMRWMDSPETAPNNPSWQPDESNGLLRSKRFKVSSSVMVPPTFSASRSL</sequence>
<dbReference type="PROSITE" id="PS51032">
    <property type="entry name" value="AP2_ERF"/>
    <property type="match status" value="1"/>
</dbReference>
<dbReference type="GO" id="GO:0003700">
    <property type="term" value="F:DNA-binding transcription factor activity"/>
    <property type="evidence" value="ECO:0007669"/>
    <property type="project" value="InterPro"/>
</dbReference>
<dbReference type="PRINTS" id="PR00367">
    <property type="entry name" value="ETHRSPELEMNT"/>
</dbReference>
<dbReference type="InterPro" id="IPR050913">
    <property type="entry name" value="AP2/ERF_ERF"/>
</dbReference>
<dbReference type="CDD" id="cd00018">
    <property type="entry name" value="AP2"/>
    <property type="match status" value="1"/>
</dbReference>
<evidence type="ECO:0000313" key="9">
    <source>
        <dbReference type="EMBL" id="OVA14174.1"/>
    </source>
</evidence>
<dbReference type="OrthoDB" id="773121at2759"/>
<comment type="subcellular location">
    <subcellularLocation>
        <location evidence="1">Nucleus</location>
    </subcellularLocation>
</comment>
<dbReference type="Gene3D" id="3.30.730.10">
    <property type="entry name" value="AP2/ERF domain"/>
    <property type="match status" value="1"/>
</dbReference>
<protein>
    <submittedName>
        <fullName evidence="9">AP2/ERF domain</fullName>
    </submittedName>
</protein>
<gene>
    <name evidence="9" type="ORF">BVC80_1787g279</name>
</gene>
<dbReference type="PANTHER" id="PTHR31194:SF133">
    <property type="entry name" value="AP2_ERF DOMAIN-CONTAINING PROTEIN"/>
    <property type="match status" value="1"/>
</dbReference>
<dbReference type="InterPro" id="IPR036955">
    <property type="entry name" value="AP2/ERF_dom_sf"/>
</dbReference>
<keyword evidence="3" id="KW-0238">DNA-binding</keyword>
<dbReference type="Proteomes" id="UP000195402">
    <property type="component" value="Unassembled WGS sequence"/>
</dbReference>
<evidence type="ECO:0000259" key="8">
    <source>
        <dbReference type="PROSITE" id="PS51032"/>
    </source>
</evidence>
<dbReference type="SUPFAM" id="SSF54171">
    <property type="entry name" value="DNA-binding domain"/>
    <property type="match status" value="1"/>
</dbReference>
<dbReference type="FunFam" id="3.30.730.10:FF:000005">
    <property type="entry name" value="ethylene-responsive transcription factor RAP2-11"/>
    <property type="match status" value="1"/>
</dbReference>
<evidence type="ECO:0000256" key="5">
    <source>
        <dbReference type="ARBA" id="ARBA00023242"/>
    </source>
</evidence>
<feature type="compositionally biased region" description="Low complexity" evidence="7">
    <location>
        <begin position="1"/>
        <end position="26"/>
    </location>
</feature>